<dbReference type="InterPro" id="IPR005229">
    <property type="entry name" value="YicC/YloC-like"/>
</dbReference>
<dbReference type="GO" id="GO:0004521">
    <property type="term" value="F:RNA endonuclease activity"/>
    <property type="evidence" value="ECO:0007669"/>
    <property type="project" value="InterPro"/>
</dbReference>
<accession>A0A381PXU8</accession>
<evidence type="ECO:0000256" key="1">
    <source>
        <dbReference type="ARBA" id="ARBA00001968"/>
    </source>
</evidence>
<keyword evidence="2" id="KW-0540">Nuclease</keyword>
<evidence type="ECO:0000256" key="4">
    <source>
        <dbReference type="ARBA" id="ARBA00022801"/>
    </source>
</evidence>
<evidence type="ECO:0000259" key="6">
    <source>
        <dbReference type="Pfam" id="PF03755"/>
    </source>
</evidence>
<feature type="domain" description="Endoribonuclease YicC-like N-terminal" evidence="6">
    <location>
        <begin position="3"/>
        <end position="147"/>
    </location>
</feature>
<name>A0A381PXU8_9ZZZZ</name>
<protein>
    <recommendedName>
        <fullName evidence="9">YicC family protein</fullName>
    </recommendedName>
</protein>
<dbReference type="EMBL" id="UINC01001138">
    <property type="protein sequence ID" value="SUZ71901.1"/>
    <property type="molecule type" value="Genomic_DNA"/>
</dbReference>
<dbReference type="GO" id="GO:0016787">
    <property type="term" value="F:hydrolase activity"/>
    <property type="evidence" value="ECO:0007669"/>
    <property type="project" value="UniProtKB-KW"/>
</dbReference>
<organism evidence="8">
    <name type="scientific">marine metagenome</name>
    <dbReference type="NCBI Taxonomy" id="408172"/>
    <lineage>
        <taxon>unclassified sequences</taxon>
        <taxon>metagenomes</taxon>
        <taxon>ecological metagenomes</taxon>
    </lineage>
</organism>
<evidence type="ECO:0000313" key="8">
    <source>
        <dbReference type="EMBL" id="SUZ71901.1"/>
    </source>
</evidence>
<sequence>MLVSMTGFGFGHYEDKSVSIDVEIRSFNSRYFELQTRYFDLSGETEYKIRKFLKEKLKRGSVTLSIKIDSKNRFKVNNHKIESFLKAYRDIEKKYNLKLDYSQLFSSSDLVRFSTSDKVFDNKILKAIKIATDQVMVMRLREGSDIQKEFSRYIDIAKKDLSNIKSIYSKELDKLTSKKNTSNSRIEEIEKLDVTEEIDRAKSHFNQIELSIKSKEFSGKKINFILQEINRESNTILSKFLNKKIAKYAISLKIQTEKLREQINNIL</sequence>
<keyword evidence="3" id="KW-0255">Endonuclease</keyword>
<dbReference type="Pfam" id="PF03755">
    <property type="entry name" value="YicC-like_N"/>
    <property type="match status" value="1"/>
</dbReference>
<dbReference type="PANTHER" id="PTHR30636:SF3">
    <property type="entry name" value="UPF0701 PROTEIN YICC"/>
    <property type="match status" value="1"/>
</dbReference>
<proteinExistence type="inferred from homology"/>
<dbReference type="PANTHER" id="PTHR30636">
    <property type="entry name" value="UPF0701 PROTEIN YICC"/>
    <property type="match status" value="1"/>
</dbReference>
<gene>
    <name evidence="8" type="ORF">METZ01_LOCUS24755</name>
</gene>
<evidence type="ECO:0000256" key="2">
    <source>
        <dbReference type="ARBA" id="ARBA00022722"/>
    </source>
</evidence>
<dbReference type="InterPro" id="IPR013551">
    <property type="entry name" value="YicC-like_C"/>
</dbReference>
<keyword evidence="4" id="KW-0378">Hydrolase</keyword>
<dbReference type="InterPro" id="IPR013527">
    <property type="entry name" value="YicC-like_N"/>
</dbReference>
<evidence type="ECO:0000256" key="3">
    <source>
        <dbReference type="ARBA" id="ARBA00022759"/>
    </source>
</evidence>
<comment type="cofactor">
    <cofactor evidence="1">
        <name>a divalent metal cation</name>
        <dbReference type="ChEBI" id="CHEBI:60240"/>
    </cofactor>
</comment>
<evidence type="ECO:0008006" key="9">
    <source>
        <dbReference type="Google" id="ProtNLM"/>
    </source>
</evidence>
<evidence type="ECO:0000259" key="7">
    <source>
        <dbReference type="Pfam" id="PF08340"/>
    </source>
</evidence>
<reference evidence="8" key="1">
    <citation type="submission" date="2018-05" db="EMBL/GenBank/DDBJ databases">
        <authorList>
            <person name="Lanie J.A."/>
            <person name="Ng W.-L."/>
            <person name="Kazmierczak K.M."/>
            <person name="Andrzejewski T.M."/>
            <person name="Davidsen T.M."/>
            <person name="Wayne K.J."/>
            <person name="Tettelin H."/>
            <person name="Glass J.I."/>
            <person name="Rusch D."/>
            <person name="Podicherti R."/>
            <person name="Tsui H.-C.T."/>
            <person name="Winkler M.E."/>
        </authorList>
    </citation>
    <scope>NUCLEOTIDE SEQUENCE</scope>
</reference>
<evidence type="ECO:0000256" key="5">
    <source>
        <dbReference type="ARBA" id="ARBA00035648"/>
    </source>
</evidence>
<feature type="domain" description="Endoribonuclease YicC-like C-terminal" evidence="7">
    <location>
        <begin position="166"/>
        <end position="266"/>
    </location>
</feature>
<comment type="similarity">
    <text evidence="5">Belongs to the YicC/YloC family.</text>
</comment>
<dbReference type="AlphaFoldDB" id="A0A381PXU8"/>
<dbReference type="Pfam" id="PF08340">
    <property type="entry name" value="YicC-like_C"/>
    <property type="match status" value="1"/>
</dbReference>